<comment type="caution">
    <text evidence="2">The sequence shown here is derived from an EMBL/GenBank/DDBJ whole genome shotgun (WGS) entry which is preliminary data.</text>
</comment>
<organism evidence="2 3">
    <name type="scientific">Shimia sagamensis</name>
    <dbReference type="NCBI Taxonomy" id="1566352"/>
    <lineage>
        <taxon>Bacteria</taxon>
        <taxon>Pseudomonadati</taxon>
        <taxon>Pseudomonadota</taxon>
        <taxon>Alphaproteobacteria</taxon>
        <taxon>Rhodobacterales</taxon>
        <taxon>Roseobacteraceae</taxon>
    </lineage>
</organism>
<dbReference type="PANTHER" id="PTHR33979:SF2">
    <property type="entry name" value="PEPTIDASE M50B-LIKE-DOMAIN-CONTAINING PROTEIN"/>
    <property type="match status" value="1"/>
</dbReference>
<feature type="transmembrane region" description="Helical" evidence="1">
    <location>
        <begin position="106"/>
        <end position="123"/>
    </location>
</feature>
<feature type="transmembrane region" description="Helical" evidence="1">
    <location>
        <begin position="191"/>
        <end position="218"/>
    </location>
</feature>
<gene>
    <name evidence="2" type="ORF">SAMN06265373_103456</name>
</gene>
<sequence>MRALHTFVTNHWQLLTLTLLITLLWNTDVLLPLRILTVFLHELSHALAAIVTGGEVLSLSVSPNEGGLVTARGGSPFWITSAGYLGSLLIGAALFVLALRTHWDRVILAGFGIITLAVAAFYVRDLFALGFTLATGAAMLAASRYMSREINDMILRTIGISSMIYAPLDIFDDTIRRAHLRSDARILAEQIGGSTLLWGGLWLAISLAVIALTVRYGLPQNSNIVLRRAKTI</sequence>
<reference evidence="2 3" key="1">
    <citation type="submission" date="2017-05" db="EMBL/GenBank/DDBJ databases">
        <authorList>
            <person name="Varghese N."/>
            <person name="Submissions S."/>
        </authorList>
    </citation>
    <scope>NUCLEOTIDE SEQUENCE [LARGE SCALE GENOMIC DNA]</scope>
    <source>
        <strain evidence="2 3">DSM 29734</strain>
    </source>
</reference>
<feature type="transmembrane region" description="Helical" evidence="1">
    <location>
        <begin position="12"/>
        <end position="31"/>
    </location>
</feature>
<keyword evidence="1" id="KW-0812">Transmembrane</keyword>
<keyword evidence="1" id="KW-1133">Transmembrane helix</keyword>
<evidence type="ECO:0000256" key="1">
    <source>
        <dbReference type="SAM" id="Phobius"/>
    </source>
</evidence>
<dbReference type="EMBL" id="FXTY01000003">
    <property type="protein sequence ID" value="SMP19840.1"/>
    <property type="molecule type" value="Genomic_DNA"/>
</dbReference>
<proteinExistence type="predicted"/>
<protein>
    <submittedName>
        <fullName evidence="2">Peptidase M50B-like</fullName>
    </submittedName>
</protein>
<evidence type="ECO:0000313" key="3">
    <source>
        <dbReference type="Proteomes" id="UP001157961"/>
    </source>
</evidence>
<dbReference type="RefSeq" id="WP_283425879.1">
    <property type="nucleotide sequence ID" value="NZ_FXTY01000003.1"/>
</dbReference>
<accession>A0ABY1NW37</accession>
<dbReference type="Proteomes" id="UP001157961">
    <property type="component" value="Unassembled WGS sequence"/>
</dbReference>
<evidence type="ECO:0000313" key="2">
    <source>
        <dbReference type="EMBL" id="SMP19840.1"/>
    </source>
</evidence>
<dbReference type="Pfam" id="PF13398">
    <property type="entry name" value="Peptidase_M50B"/>
    <property type="match status" value="1"/>
</dbReference>
<keyword evidence="3" id="KW-1185">Reference proteome</keyword>
<dbReference type="InterPro" id="IPR049500">
    <property type="entry name" value="Peptidase_M50B-like"/>
</dbReference>
<keyword evidence="1" id="KW-0472">Membrane</keyword>
<feature type="transmembrane region" description="Helical" evidence="1">
    <location>
        <begin position="81"/>
        <end position="99"/>
    </location>
</feature>
<name>A0ABY1NW37_9RHOB</name>
<dbReference type="PANTHER" id="PTHR33979">
    <property type="entry name" value="OS02G0221600 PROTEIN"/>
    <property type="match status" value="1"/>
</dbReference>